<feature type="transmembrane region" description="Helical" evidence="3">
    <location>
        <begin position="190"/>
        <end position="211"/>
    </location>
</feature>
<dbReference type="PIRSF" id="PIRSF000126">
    <property type="entry name" value="11-beta-HSD1"/>
    <property type="match status" value="1"/>
</dbReference>
<feature type="transmembrane region" description="Helical" evidence="3">
    <location>
        <begin position="12"/>
        <end position="32"/>
    </location>
</feature>
<dbReference type="CDD" id="cd05356">
    <property type="entry name" value="17beta-HSD1_like_SDR_c"/>
    <property type="match status" value="1"/>
</dbReference>
<evidence type="ECO:0000256" key="3">
    <source>
        <dbReference type="SAM" id="Phobius"/>
    </source>
</evidence>
<evidence type="ECO:0000256" key="2">
    <source>
        <dbReference type="ARBA" id="ARBA00023002"/>
    </source>
</evidence>
<keyword evidence="1" id="KW-0521">NADP</keyword>
<dbReference type="PANTHER" id="PTHR43086">
    <property type="entry name" value="VERY-LONG-CHAIN 3-OXOOACYL-COA REDUCTASE"/>
    <property type="match status" value="1"/>
</dbReference>
<reference evidence="4 5" key="1">
    <citation type="journal article" date="2012" name="Proc. Natl. Acad. Sci. U.S.A.">
        <title>Comparative genomics of Ceriporiopsis subvermispora and Phanerochaete chrysosporium provide insight into selective ligninolysis.</title>
        <authorList>
            <person name="Fernandez-Fueyo E."/>
            <person name="Ruiz-Duenas F.J."/>
            <person name="Ferreira P."/>
            <person name="Floudas D."/>
            <person name="Hibbett D.S."/>
            <person name="Canessa P."/>
            <person name="Larrondo L.F."/>
            <person name="James T.Y."/>
            <person name="Seelenfreund D."/>
            <person name="Lobos S."/>
            <person name="Polanco R."/>
            <person name="Tello M."/>
            <person name="Honda Y."/>
            <person name="Watanabe T."/>
            <person name="Watanabe T."/>
            <person name="Ryu J.S."/>
            <person name="Kubicek C.P."/>
            <person name="Schmoll M."/>
            <person name="Gaskell J."/>
            <person name="Hammel K.E."/>
            <person name="St John F.J."/>
            <person name="Vanden Wymelenberg A."/>
            <person name="Sabat G."/>
            <person name="Splinter BonDurant S."/>
            <person name="Syed K."/>
            <person name="Yadav J.S."/>
            <person name="Doddapaneni H."/>
            <person name="Subramanian V."/>
            <person name="Lavin J.L."/>
            <person name="Oguiza J.A."/>
            <person name="Perez G."/>
            <person name="Pisabarro A.G."/>
            <person name="Ramirez L."/>
            <person name="Santoyo F."/>
            <person name="Master E."/>
            <person name="Coutinho P.M."/>
            <person name="Henrissat B."/>
            <person name="Lombard V."/>
            <person name="Magnuson J.K."/>
            <person name="Kuees U."/>
            <person name="Hori C."/>
            <person name="Igarashi K."/>
            <person name="Samejima M."/>
            <person name="Held B.W."/>
            <person name="Barry K.W."/>
            <person name="LaButti K.M."/>
            <person name="Lapidus A."/>
            <person name="Lindquist E.A."/>
            <person name="Lucas S.M."/>
            <person name="Riley R."/>
            <person name="Salamov A.A."/>
            <person name="Hoffmeister D."/>
            <person name="Schwenk D."/>
            <person name="Hadar Y."/>
            <person name="Yarden O."/>
            <person name="de Vries R.P."/>
            <person name="Wiebenga A."/>
            <person name="Stenlid J."/>
            <person name="Eastwood D."/>
            <person name="Grigoriev I.V."/>
            <person name="Berka R.M."/>
            <person name="Blanchette R.A."/>
            <person name="Kersten P."/>
            <person name="Martinez A.T."/>
            <person name="Vicuna R."/>
            <person name="Cullen D."/>
        </authorList>
    </citation>
    <scope>NUCLEOTIDE SEQUENCE [LARGE SCALE GENOMIC DNA]</scope>
    <source>
        <strain evidence="4 5">B</strain>
    </source>
</reference>
<dbReference type="STRING" id="914234.M2QL32"/>
<name>M2QL32_CERS8</name>
<evidence type="ECO:0008006" key="6">
    <source>
        <dbReference type="Google" id="ProtNLM"/>
    </source>
</evidence>
<dbReference type="Pfam" id="PF00106">
    <property type="entry name" value="adh_short"/>
    <property type="match status" value="1"/>
</dbReference>
<feature type="transmembrane region" description="Helical" evidence="3">
    <location>
        <begin position="297"/>
        <end position="316"/>
    </location>
</feature>
<dbReference type="GO" id="GO:0016491">
    <property type="term" value="F:oxidoreductase activity"/>
    <property type="evidence" value="ECO:0007669"/>
    <property type="project" value="UniProtKB-KW"/>
</dbReference>
<dbReference type="PRINTS" id="PR00081">
    <property type="entry name" value="GDHRDH"/>
</dbReference>
<dbReference type="InterPro" id="IPR036291">
    <property type="entry name" value="NAD(P)-bd_dom_sf"/>
</dbReference>
<keyword evidence="3" id="KW-1133">Transmembrane helix</keyword>
<dbReference type="PANTHER" id="PTHR43086:SF2">
    <property type="entry name" value="HYDROXYSTEROID DEHYDROGENASE-LIKE PROTEIN 1"/>
    <property type="match status" value="1"/>
</dbReference>
<proteinExistence type="predicted"/>
<dbReference type="Proteomes" id="UP000016930">
    <property type="component" value="Unassembled WGS sequence"/>
</dbReference>
<keyword evidence="2" id="KW-0560">Oxidoreductase</keyword>
<keyword evidence="3" id="KW-0812">Transmembrane</keyword>
<dbReference type="GO" id="GO:0005783">
    <property type="term" value="C:endoplasmic reticulum"/>
    <property type="evidence" value="ECO:0007669"/>
    <property type="project" value="TreeGrafter"/>
</dbReference>
<dbReference type="Gene3D" id="3.40.50.720">
    <property type="entry name" value="NAD(P)-binding Rossmann-like Domain"/>
    <property type="match status" value="1"/>
</dbReference>
<protein>
    <recommendedName>
        <fullName evidence="6">Very-long-chain 3-oxoacyl-CoA reductase</fullName>
    </recommendedName>
</protein>
<sequence>MVTTTQQLTADHPWLSLALLIFGSVSLAHFALKTASVLLQTFVLPGKNLRRYGAGRGAWAVITGGSDGIGREFATQLAQKGFNIAVAARNVAATEAHLKDITGGTVQVKGIQMDFSKLDDEAQWKRFEAELAGLDIGVLVNNVGRSYNMPTDLVDTSEEELDNILKINVNATVKVTHMLLPGMVSRKRGLIMFVGSFSGITVVSPMLAAYAGSKSFQLSFAAALSQEVKGKGIDVEVANAYFVVSNMSKIRRPNLTTPTPKKYVRAVLSKIGLSCGAFWSGRPSLSTPYWSHALIDWYLHVVGCKSIVGGYVLNLHRRIRKRALRKLEREAKKQ</sequence>
<evidence type="ECO:0000313" key="5">
    <source>
        <dbReference type="Proteomes" id="UP000016930"/>
    </source>
</evidence>
<dbReference type="GO" id="GO:0030497">
    <property type="term" value="P:fatty acid elongation"/>
    <property type="evidence" value="ECO:0007669"/>
    <property type="project" value="TreeGrafter"/>
</dbReference>
<keyword evidence="3" id="KW-0472">Membrane</keyword>
<dbReference type="EMBL" id="KB445796">
    <property type="protein sequence ID" value="EMD37738.1"/>
    <property type="molecule type" value="Genomic_DNA"/>
</dbReference>
<dbReference type="HOGENOM" id="CLU_010194_38_0_1"/>
<organism evidence="4 5">
    <name type="scientific">Ceriporiopsis subvermispora (strain B)</name>
    <name type="common">White-rot fungus</name>
    <name type="synonym">Gelatoporia subvermispora</name>
    <dbReference type="NCBI Taxonomy" id="914234"/>
    <lineage>
        <taxon>Eukaryota</taxon>
        <taxon>Fungi</taxon>
        <taxon>Dikarya</taxon>
        <taxon>Basidiomycota</taxon>
        <taxon>Agaricomycotina</taxon>
        <taxon>Agaricomycetes</taxon>
        <taxon>Polyporales</taxon>
        <taxon>Gelatoporiaceae</taxon>
        <taxon>Gelatoporia</taxon>
    </lineage>
</organism>
<dbReference type="OrthoDB" id="5545019at2759"/>
<evidence type="ECO:0000256" key="1">
    <source>
        <dbReference type="ARBA" id="ARBA00022857"/>
    </source>
</evidence>
<accession>M2QL32</accession>
<dbReference type="AlphaFoldDB" id="M2QL32"/>
<gene>
    <name evidence="4" type="ORF">CERSUDRAFT_114366</name>
</gene>
<dbReference type="SUPFAM" id="SSF51735">
    <property type="entry name" value="NAD(P)-binding Rossmann-fold domains"/>
    <property type="match status" value="1"/>
</dbReference>
<keyword evidence="5" id="KW-1185">Reference proteome</keyword>
<evidence type="ECO:0000313" key="4">
    <source>
        <dbReference type="EMBL" id="EMD37738.1"/>
    </source>
</evidence>
<dbReference type="InterPro" id="IPR002347">
    <property type="entry name" value="SDR_fam"/>
</dbReference>